<dbReference type="EMBL" id="BPLQ01006032">
    <property type="protein sequence ID" value="GIY19343.1"/>
    <property type="molecule type" value="Genomic_DNA"/>
</dbReference>
<sequence>MTERLTSGCPEMGKKFCRKRLRHSNFPLRIAAKLPRKTPEELKLSRQDLLIELIVSRTAWRHLVSAAAVSCRLVISCQVATCRNHGDDRKPDDSPRRNRNLTRKQSFR</sequence>
<proteinExistence type="predicted"/>
<dbReference type="Proteomes" id="UP001054837">
    <property type="component" value="Unassembled WGS sequence"/>
</dbReference>
<comment type="caution">
    <text evidence="2">The sequence shown here is derived from an EMBL/GenBank/DDBJ whole genome shotgun (WGS) entry which is preliminary data.</text>
</comment>
<evidence type="ECO:0000313" key="3">
    <source>
        <dbReference type="Proteomes" id="UP001054837"/>
    </source>
</evidence>
<keyword evidence="3" id="KW-1185">Reference proteome</keyword>
<accession>A0AAV4RAK8</accession>
<reference evidence="2 3" key="1">
    <citation type="submission" date="2021-06" db="EMBL/GenBank/DDBJ databases">
        <title>Caerostris darwini draft genome.</title>
        <authorList>
            <person name="Kono N."/>
            <person name="Arakawa K."/>
        </authorList>
    </citation>
    <scope>NUCLEOTIDE SEQUENCE [LARGE SCALE GENOMIC DNA]</scope>
</reference>
<protein>
    <submittedName>
        <fullName evidence="2">Uncharacterized protein</fullName>
    </submittedName>
</protein>
<evidence type="ECO:0000256" key="1">
    <source>
        <dbReference type="SAM" id="MobiDB-lite"/>
    </source>
</evidence>
<dbReference type="AlphaFoldDB" id="A0AAV4RAK8"/>
<feature type="region of interest" description="Disordered" evidence="1">
    <location>
        <begin position="84"/>
        <end position="108"/>
    </location>
</feature>
<name>A0AAV4RAK8_9ARAC</name>
<feature type="compositionally biased region" description="Basic and acidic residues" evidence="1">
    <location>
        <begin position="84"/>
        <end position="96"/>
    </location>
</feature>
<organism evidence="2 3">
    <name type="scientific">Caerostris darwini</name>
    <dbReference type="NCBI Taxonomy" id="1538125"/>
    <lineage>
        <taxon>Eukaryota</taxon>
        <taxon>Metazoa</taxon>
        <taxon>Ecdysozoa</taxon>
        <taxon>Arthropoda</taxon>
        <taxon>Chelicerata</taxon>
        <taxon>Arachnida</taxon>
        <taxon>Araneae</taxon>
        <taxon>Araneomorphae</taxon>
        <taxon>Entelegynae</taxon>
        <taxon>Araneoidea</taxon>
        <taxon>Araneidae</taxon>
        <taxon>Caerostris</taxon>
    </lineage>
</organism>
<evidence type="ECO:0000313" key="2">
    <source>
        <dbReference type="EMBL" id="GIY19343.1"/>
    </source>
</evidence>
<feature type="compositionally biased region" description="Basic residues" evidence="1">
    <location>
        <begin position="97"/>
        <end position="108"/>
    </location>
</feature>
<gene>
    <name evidence="2" type="ORF">CDAR_414361</name>
</gene>